<evidence type="ECO:0000313" key="1">
    <source>
        <dbReference type="EMBL" id="ETE63611.1"/>
    </source>
</evidence>
<feature type="non-terminal residue" evidence="1">
    <location>
        <position position="1"/>
    </location>
</feature>
<keyword evidence="2" id="KW-1185">Reference proteome</keyword>
<proteinExistence type="predicted"/>
<dbReference type="EMBL" id="AZIM01002655">
    <property type="protein sequence ID" value="ETE63611.1"/>
    <property type="molecule type" value="Genomic_DNA"/>
</dbReference>
<sequence>ARIIISGVTAHTLEQTPRIEYIVQALQAARQLLLQQQTSGLKSPKNSDKQRPLQAFSVVFEKAIQHTTPAEDVKHRVINLTDEITYSVFIQLSVFGT</sequence>
<dbReference type="AlphaFoldDB" id="V8NNT6"/>
<dbReference type="Proteomes" id="UP000018936">
    <property type="component" value="Unassembled WGS sequence"/>
</dbReference>
<reference evidence="1 2" key="1">
    <citation type="journal article" date="2013" name="Proc. Natl. Acad. Sci. U.S.A.">
        <title>The king cobra genome reveals dynamic gene evolution and adaptation in the snake venom system.</title>
        <authorList>
            <person name="Vonk F.J."/>
            <person name="Casewell N.R."/>
            <person name="Henkel C.V."/>
            <person name="Heimberg A.M."/>
            <person name="Jansen H.J."/>
            <person name="McCleary R.J."/>
            <person name="Kerkkamp H.M."/>
            <person name="Vos R.A."/>
            <person name="Guerreiro I."/>
            <person name="Calvete J.J."/>
            <person name="Wuster W."/>
            <person name="Woods A.E."/>
            <person name="Logan J.M."/>
            <person name="Harrison R.A."/>
            <person name="Castoe T.A."/>
            <person name="de Koning A.P."/>
            <person name="Pollock D.D."/>
            <person name="Yandell M."/>
            <person name="Calderon D."/>
            <person name="Renjifo C."/>
            <person name="Currier R.B."/>
            <person name="Salgado D."/>
            <person name="Pla D."/>
            <person name="Sanz L."/>
            <person name="Hyder A.S."/>
            <person name="Ribeiro J.M."/>
            <person name="Arntzen J.W."/>
            <person name="van den Thillart G.E."/>
            <person name="Boetzer M."/>
            <person name="Pirovano W."/>
            <person name="Dirks R.P."/>
            <person name="Spaink H.P."/>
            <person name="Duboule D."/>
            <person name="McGlinn E."/>
            <person name="Kini R.M."/>
            <person name="Richardson M.K."/>
        </authorList>
    </citation>
    <scope>NUCLEOTIDE SEQUENCE</scope>
    <source>
        <tissue evidence="1">Blood</tissue>
    </source>
</reference>
<protein>
    <submittedName>
        <fullName evidence="1">Dynein heavy chain 17, axonemal</fullName>
    </submittedName>
</protein>
<evidence type="ECO:0000313" key="2">
    <source>
        <dbReference type="Proteomes" id="UP000018936"/>
    </source>
</evidence>
<comment type="caution">
    <text evidence="1">The sequence shown here is derived from an EMBL/GenBank/DDBJ whole genome shotgun (WGS) entry which is preliminary data.</text>
</comment>
<gene>
    <name evidence="1" type="primary">DNAH17</name>
    <name evidence="1" type="ORF">L345_10625</name>
</gene>
<accession>V8NNT6</accession>
<organism evidence="1 2">
    <name type="scientific">Ophiophagus hannah</name>
    <name type="common">King cobra</name>
    <name type="synonym">Naja hannah</name>
    <dbReference type="NCBI Taxonomy" id="8665"/>
    <lineage>
        <taxon>Eukaryota</taxon>
        <taxon>Metazoa</taxon>
        <taxon>Chordata</taxon>
        <taxon>Craniata</taxon>
        <taxon>Vertebrata</taxon>
        <taxon>Euteleostomi</taxon>
        <taxon>Lepidosauria</taxon>
        <taxon>Squamata</taxon>
        <taxon>Bifurcata</taxon>
        <taxon>Unidentata</taxon>
        <taxon>Episquamata</taxon>
        <taxon>Toxicofera</taxon>
        <taxon>Serpentes</taxon>
        <taxon>Colubroidea</taxon>
        <taxon>Elapidae</taxon>
        <taxon>Elapinae</taxon>
        <taxon>Ophiophagus</taxon>
    </lineage>
</organism>
<feature type="non-terminal residue" evidence="1">
    <location>
        <position position="97"/>
    </location>
</feature>
<name>V8NNT6_OPHHA</name>